<accession>A0A8S1DRJ8</accession>
<protein>
    <recommendedName>
        <fullName evidence="2">Transposase Tc5 C-terminal domain-containing protein</fullName>
    </recommendedName>
</protein>
<feature type="region of interest" description="Disordered" evidence="1">
    <location>
        <begin position="1"/>
        <end position="29"/>
    </location>
</feature>
<dbReference type="InterPro" id="IPR007350">
    <property type="entry name" value="Transposase_Tc5_C"/>
</dbReference>
<sequence>MSSSTPCTTSSLQQESELKFAGEPPSKHRKLSVLKDRAIYVQPMEWPGRDEEEDGENEVEYWIPEESVAEVKNSQKTAIGYIKKKEVIDFWQYADNPNGGGSRRKDHRSFSSVKLRFPFVKSTRILRKWKHDIINDEPMARSKIIDINVRVLECYFKAEEEKSIIKGRNFRKWALEAAKEMDLPLEKFRAGKSWLSAFTKQFSLTDRKITEFVTERQEKSAVEQKAQGAAFVGRMKTAMLNYESSQVYNLDHTGVIKEFHSARSFAIKGTKKVIKKAQSVSSLTHSSTLVPVCSADGTLREPAYFILAETNGQFGPLVKRTMLRPDNLYITCTKSGKMMGCQVKELFEKCLLPHLVPNKPALVLIDHWNGWRKQGEVISSVGDASNSPIRVEFIPEKTTGDIQPLDVMVNGPFKKLLRAMEDEIITLRLDENFNLQTRNNHIAIVSFAYHQHCSPRYKDMVRYAWFKPGYCSERGSKYITPKSYSFPITTDSCWLCDERYYMRCGWCAKFICFHHTLIDLHHCNEFNQ</sequence>
<feature type="domain" description="Transposase Tc5 C-terminal" evidence="2">
    <location>
        <begin position="465"/>
        <end position="523"/>
    </location>
</feature>
<dbReference type="EMBL" id="CADEPI010000485">
    <property type="protein sequence ID" value="CAB3386479.1"/>
    <property type="molecule type" value="Genomic_DNA"/>
</dbReference>
<gene>
    <name evidence="3" type="ORF">CLODIP_2_CD02107</name>
</gene>
<dbReference type="OrthoDB" id="10051656at2759"/>
<feature type="compositionally biased region" description="Polar residues" evidence="1">
    <location>
        <begin position="1"/>
        <end position="15"/>
    </location>
</feature>
<proteinExistence type="predicted"/>
<dbReference type="Pfam" id="PF04236">
    <property type="entry name" value="Transp_Tc5_C"/>
    <property type="match status" value="1"/>
</dbReference>
<comment type="caution">
    <text evidence="3">The sequence shown here is derived from an EMBL/GenBank/DDBJ whole genome shotgun (WGS) entry which is preliminary data.</text>
</comment>
<keyword evidence="4" id="KW-1185">Reference proteome</keyword>
<evidence type="ECO:0000313" key="4">
    <source>
        <dbReference type="Proteomes" id="UP000494165"/>
    </source>
</evidence>
<evidence type="ECO:0000256" key="1">
    <source>
        <dbReference type="SAM" id="MobiDB-lite"/>
    </source>
</evidence>
<dbReference type="Proteomes" id="UP000494165">
    <property type="component" value="Unassembled WGS sequence"/>
</dbReference>
<reference evidence="3 4" key="1">
    <citation type="submission" date="2020-04" db="EMBL/GenBank/DDBJ databases">
        <authorList>
            <person name="Alioto T."/>
            <person name="Alioto T."/>
            <person name="Gomez Garrido J."/>
        </authorList>
    </citation>
    <scope>NUCLEOTIDE SEQUENCE [LARGE SCALE GENOMIC DNA]</scope>
</reference>
<evidence type="ECO:0000313" key="3">
    <source>
        <dbReference type="EMBL" id="CAB3386479.1"/>
    </source>
</evidence>
<dbReference type="AlphaFoldDB" id="A0A8S1DRJ8"/>
<evidence type="ECO:0000259" key="2">
    <source>
        <dbReference type="Pfam" id="PF04236"/>
    </source>
</evidence>
<organism evidence="3 4">
    <name type="scientific">Cloeon dipterum</name>
    <dbReference type="NCBI Taxonomy" id="197152"/>
    <lineage>
        <taxon>Eukaryota</taxon>
        <taxon>Metazoa</taxon>
        <taxon>Ecdysozoa</taxon>
        <taxon>Arthropoda</taxon>
        <taxon>Hexapoda</taxon>
        <taxon>Insecta</taxon>
        <taxon>Pterygota</taxon>
        <taxon>Palaeoptera</taxon>
        <taxon>Ephemeroptera</taxon>
        <taxon>Pisciforma</taxon>
        <taxon>Baetidae</taxon>
        <taxon>Cloeon</taxon>
    </lineage>
</organism>
<name>A0A8S1DRJ8_9INSE</name>